<dbReference type="PANTHER" id="PTHR30137">
    <property type="entry name" value="LUCIFERASE-LIKE MONOOXYGENASE"/>
    <property type="match status" value="1"/>
</dbReference>
<sequence>MTTMKEKFGFKPNEGLQFGLYSLGDYAPNPHTNQGVGEQKRVQELIETAQHAEQAGLDIFALGESHQEHFVSQAHAVILGAIAQATNKIKLSSSSTVVSTSDPVRIYENFATLDLISDGRVELVGGRASRIGLFELLGYELRDYQELFEEKFELLNYINQQVEKGEKISWEGQFRHRLNQAEIFPKPKNHFIPIWRGVGGSPASAVKAGRAGIPMVLTTLAGPAMAFYPAVEAYHEELANLGIDPTTYPLTTASPMYIAPTGQEALAEFYPHVKSSFLHSNGSIFPKQQFAQSRSVQDTMMAGSPEMIVDKLLYQYEVYGMDRYIGQIDMGGVPIDKIKRTIDLLGEKVIPEVKKYTKKTSVDQQLQ</sequence>
<dbReference type="Proteomes" id="UP000003764">
    <property type="component" value="Unassembled WGS sequence"/>
</dbReference>
<dbReference type="InterPro" id="IPR011251">
    <property type="entry name" value="Luciferase-like_dom"/>
</dbReference>
<dbReference type="RefSeq" id="WP_003143009.1">
    <property type="nucleotide sequence ID" value="NZ_ADNT01000088.1"/>
</dbReference>
<evidence type="ECO:0000313" key="4">
    <source>
        <dbReference type="EMBL" id="EFG49323.1"/>
    </source>
</evidence>
<keyword evidence="2" id="KW-0503">Monooxygenase</keyword>
<dbReference type="GeneID" id="32030857"/>
<accession>A0ABP2I660</accession>
<comment type="caution">
    <text evidence="4">The sequence shown here is derived from an EMBL/GenBank/DDBJ whole genome shotgun (WGS) entry which is preliminary data.</text>
</comment>
<evidence type="ECO:0000256" key="2">
    <source>
        <dbReference type="ARBA" id="ARBA00023033"/>
    </source>
</evidence>
<dbReference type="PANTHER" id="PTHR30137:SF8">
    <property type="entry name" value="BLR5498 PROTEIN"/>
    <property type="match status" value="1"/>
</dbReference>
<keyword evidence="1" id="KW-0560">Oxidoreductase</keyword>
<name>A0ABP2I660_AERVM</name>
<dbReference type="EMBL" id="ADNT01000088">
    <property type="protein sequence ID" value="EFG49323.1"/>
    <property type="molecule type" value="Genomic_DNA"/>
</dbReference>
<evidence type="ECO:0000256" key="1">
    <source>
        <dbReference type="ARBA" id="ARBA00023002"/>
    </source>
</evidence>
<keyword evidence="5" id="KW-1185">Reference proteome</keyword>
<feature type="domain" description="Luciferase-like" evidence="3">
    <location>
        <begin position="18"/>
        <end position="321"/>
    </location>
</feature>
<gene>
    <name evidence="4" type="ORF">HMPREF0061_1304</name>
</gene>
<dbReference type="SUPFAM" id="SSF51679">
    <property type="entry name" value="Bacterial luciferase-like"/>
    <property type="match status" value="1"/>
</dbReference>
<protein>
    <submittedName>
        <fullName evidence="4">Luciferase-like monooxygenase</fullName>
    </submittedName>
</protein>
<dbReference type="InterPro" id="IPR050766">
    <property type="entry name" value="Bact_Lucif_Oxidored"/>
</dbReference>
<organism evidence="4 5">
    <name type="scientific">Aerococcus viridans (strain ATCC 11563 / DSM 20340 / CCUG 4311 / JCM 20461 / NBRC 12219 / NCTC 8251 / M1)</name>
    <dbReference type="NCBI Taxonomy" id="655812"/>
    <lineage>
        <taxon>Bacteria</taxon>
        <taxon>Bacillati</taxon>
        <taxon>Bacillota</taxon>
        <taxon>Bacilli</taxon>
        <taxon>Lactobacillales</taxon>
        <taxon>Aerococcaceae</taxon>
        <taxon>Aerococcus</taxon>
    </lineage>
</organism>
<evidence type="ECO:0000313" key="5">
    <source>
        <dbReference type="Proteomes" id="UP000003764"/>
    </source>
</evidence>
<dbReference type="Pfam" id="PF00296">
    <property type="entry name" value="Bac_luciferase"/>
    <property type="match status" value="1"/>
</dbReference>
<proteinExistence type="predicted"/>
<reference evidence="4 5" key="1">
    <citation type="submission" date="2010-04" db="EMBL/GenBank/DDBJ databases">
        <authorList>
            <person name="Muzny D."/>
            <person name="Qin X."/>
            <person name="Deng J."/>
            <person name="Jiang H."/>
            <person name="Liu Y."/>
            <person name="Qu J."/>
            <person name="Song X.-Z."/>
            <person name="Zhang L."/>
            <person name="Thornton R."/>
            <person name="Coyle M."/>
            <person name="Francisco L."/>
            <person name="Jackson L."/>
            <person name="Javaid M."/>
            <person name="Korchina V."/>
            <person name="Kovar C."/>
            <person name="Mata R."/>
            <person name="Mathew T."/>
            <person name="Ngo R."/>
            <person name="Nguyen L."/>
            <person name="Nguyen N."/>
            <person name="Okwuonu G."/>
            <person name="Ongeri F."/>
            <person name="Pham C."/>
            <person name="Simmons D."/>
            <person name="Wilczek-Boney K."/>
            <person name="Hale W."/>
            <person name="Jakkamsetti A."/>
            <person name="Pham P."/>
            <person name="Ruth R."/>
            <person name="San Lucas F."/>
            <person name="Warren J."/>
            <person name="Zhang J."/>
            <person name="Zhao Z."/>
            <person name="Zhou C."/>
            <person name="Zhu D."/>
            <person name="Lee S."/>
            <person name="Bess C."/>
            <person name="Blankenburg K."/>
            <person name="Forbes L."/>
            <person name="Fu Q."/>
            <person name="Gubbala S."/>
            <person name="Hirani K."/>
            <person name="Jayaseelan J.C."/>
            <person name="Lara F."/>
            <person name="Munidasa M."/>
            <person name="Palculict T."/>
            <person name="Patil S."/>
            <person name="Pu L.-L."/>
            <person name="Saada N."/>
            <person name="Tang L."/>
            <person name="Weissenberger G."/>
            <person name="Zhu Y."/>
            <person name="Hemphill L."/>
            <person name="Shang Y."/>
            <person name="Youmans B."/>
            <person name="Ayvaz T."/>
            <person name="Ross M."/>
            <person name="Santibanez J."/>
            <person name="Aqrawi P."/>
            <person name="Gross S."/>
            <person name="Joshi V."/>
            <person name="Fowler G."/>
            <person name="Nazareth L."/>
            <person name="Reid J."/>
            <person name="Worley K."/>
            <person name="Petrosino J."/>
            <person name="Highlander S."/>
            <person name="Gibbs R."/>
            <person name="Gibbs R."/>
        </authorList>
    </citation>
    <scope>NUCLEOTIDE SEQUENCE [LARGE SCALE GENOMIC DNA]</scope>
    <source>
        <strain evidence="4 5">ATCC 11563</strain>
    </source>
</reference>
<evidence type="ECO:0000259" key="3">
    <source>
        <dbReference type="Pfam" id="PF00296"/>
    </source>
</evidence>
<dbReference type="Gene3D" id="3.20.20.30">
    <property type="entry name" value="Luciferase-like domain"/>
    <property type="match status" value="1"/>
</dbReference>
<dbReference type="InterPro" id="IPR036661">
    <property type="entry name" value="Luciferase-like_sf"/>
</dbReference>